<dbReference type="AlphaFoldDB" id="A0A3P3XNA4"/>
<dbReference type="PANTHER" id="PTHR43822">
    <property type="entry name" value="HOMOACONITASE, MITOCHONDRIAL-RELATED"/>
    <property type="match status" value="1"/>
</dbReference>
<dbReference type="InterPro" id="IPR011823">
    <property type="entry name" value="IsopropMal_deHydtase_lsu_bac"/>
</dbReference>
<evidence type="ECO:0000256" key="5">
    <source>
        <dbReference type="ARBA" id="ARBA00023014"/>
    </source>
</evidence>
<evidence type="ECO:0000256" key="4">
    <source>
        <dbReference type="ARBA" id="ARBA00023004"/>
    </source>
</evidence>
<dbReference type="PROSITE" id="PS01244">
    <property type="entry name" value="ACONITASE_2"/>
    <property type="match status" value="1"/>
</dbReference>
<dbReference type="NCBIfam" id="NF001614">
    <property type="entry name" value="PRK00402.1"/>
    <property type="match status" value="1"/>
</dbReference>
<gene>
    <name evidence="8 10" type="primary">leuC</name>
    <name evidence="10" type="ORF">SPIRO4BDMA_40340</name>
</gene>
<keyword evidence="8" id="KW-0028">Amino-acid biosynthesis</keyword>
<proteinExistence type="inferred from homology"/>
<dbReference type="PRINTS" id="PR00415">
    <property type="entry name" value="ACONITASE"/>
</dbReference>
<protein>
    <recommendedName>
        <fullName evidence="8">3-isopropylmalate dehydratase large subunit</fullName>
        <ecNumber evidence="8">4.2.1.33</ecNumber>
    </recommendedName>
    <alternativeName>
        <fullName evidence="8">Alpha-IPM isomerase</fullName>
        <shortName evidence="8">IPMI</shortName>
    </alternativeName>
    <alternativeName>
        <fullName evidence="8">Isopropylmalate isomerase</fullName>
    </alternativeName>
</protein>
<dbReference type="InterPro" id="IPR006251">
    <property type="entry name" value="Homoacnase/IPMdehydase_lsu"/>
</dbReference>
<dbReference type="InterPro" id="IPR033941">
    <property type="entry name" value="IPMI_cat"/>
</dbReference>
<name>A0A3P3XNA4_9SPIR</name>
<keyword evidence="4 8" id="KW-0408">Iron</keyword>
<keyword evidence="6 8" id="KW-0456">Lyase</keyword>
<dbReference type="PROSITE" id="PS00450">
    <property type="entry name" value="ACONITASE_1"/>
    <property type="match status" value="1"/>
</dbReference>
<comment type="cofactor">
    <cofactor evidence="8">
        <name>[4Fe-4S] cluster</name>
        <dbReference type="ChEBI" id="CHEBI:49883"/>
    </cofactor>
    <text evidence="8">Binds 1 [4Fe-4S] cluster per subunit.</text>
</comment>
<reference evidence="10" key="1">
    <citation type="submission" date="2017-02" db="EMBL/GenBank/DDBJ databases">
        <authorList>
            <person name="Regsiter A."/>
            <person name="William W."/>
        </authorList>
    </citation>
    <scope>NUCLEOTIDE SEQUENCE</scope>
    <source>
        <strain evidence="10">BdmA 4</strain>
    </source>
</reference>
<dbReference type="GO" id="GO:0009098">
    <property type="term" value="P:L-leucine biosynthetic process"/>
    <property type="evidence" value="ECO:0007669"/>
    <property type="project" value="UniProtKB-UniRule"/>
</dbReference>
<sequence length="394" mass="41721">MTMTQKILADHAGLPSVEAGQLIEARVDLVLGNDVTAPVAIKEFEKIGVAEVFDRRRIALVPDHFAPNKDIKSAEQCRIMRDFARKHDIEHYFEIGRMGIEHALLPEQGLVLPGELVVGADSHTCTYGAVGAFSTGVGSTDMAAAMAAGTAWFKVPGAIRFVLNGALEGWATGKDLILSIIGAIGVDGALYRSMEFDGPGVATLSMDERFTVANMAIEAGAKNGIFAVDERTRAWAVAVSPRSFKEYAADPDAEYERTIAIDLASVEPQVAFPHLPSNARPAAEAGETPIDQVVIGSCTNGRIEDLRAAAFLLKGRSVAPGVRCIVIPATQRVYQQAVREGLVEAFIEAGAVVSTPTCGPCLGGHMGILAAGERAVATTNRNFVGRMGHPGSEV</sequence>
<dbReference type="PANTHER" id="PTHR43822:SF16">
    <property type="entry name" value="3-ISOPROPYLMALATE DEHYDRATASE LARGE SUBUNIT 2"/>
    <property type="match status" value="1"/>
</dbReference>
<comment type="function">
    <text evidence="8">Catalyzes the isomerization between 2-isopropylmalate and 3-isopropylmalate, via the formation of 2-isopropylmaleate.</text>
</comment>
<evidence type="ECO:0000256" key="3">
    <source>
        <dbReference type="ARBA" id="ARBA00022723"/>
    </source>
</evidence>
<dbReference type="NCBIfam" id="TIGR02086">
    <property type="entry name" value="IPMI_arch"/>
    <property type="match status" value="1"/>
</dbReference>
<comment type="subunit">
    <text evidence="8">Heterodimer of LeuC and LeuD.</text>
</comment>
<feature type="binding site" evidence="8">
    <location>
        <position position="298"/>
    </location>
    <ligand>
        <name>[4Fe-4S] cluster</name>
        <dbReference type="ChEBI" id="CHEBI:49883"/>
    </ligand>
</feature>
<dbReference type="InterPro" id="IPR018136">
    <property type="entry name" value="Aconitase_4Fe-4S_BS"/>
</dbReference>
<evidence type="ECO:0000313" key="10">
    <source>
        <dbReference type="EMBL" id="SLM17771.1"/>
    </source>
</evidence>
<dbReference type="InterPro" id="IPR036008">
    <property type="entry name" value="Aconitase_4Fe-4S_dom"/>
</dbReference>
<dbReference type="InterPro" id="IPR001030">
    <property type="entry name" value="Acoase/IPM_deHydtase_lsu_aba"/>
</dbReference>
<dbReference type="InterPro" id="IPR015931">
    <property type="entry name" value="Acnase/IPM_dHydase_lsu_aba_1/3"/>
</dbReference>
<dbReference type="NCBIfam" id="TIGR02083">
    <property type="entry name" value="LEU2"/>
    <property type="match status" value="1"/>
</dbReference>
<dbReference type="GO" id="GO:0051539">
    <property type="term" value="F:4 iron, 4 sulfur cluster binding"/>
    <property type="evidence" value="ECO:0007669"/>
    <property type="project" value="UniProtKB-KW"/>
</dbReference>
<dbReference type="InterPro" id="IPR011826">
    <property type="entry name" value="HAcnase/IPMdehydase_lsu_prok"/>
</dbReference>
<evidence type="ECO:0000256" key="8">
    <source>
        <dbReference type="HAMAP-Rule" id="MF_01027"/>
    </source>
</evidence>
<dbReference type="InterPro" id="IPR050067">
    <property type="entry name" value="IPM_dehydratase_rel_enz"/>
</dbReference>
<evidence type="ECO:0000256" key="6">
    <source>
        <dbReference type="ARBA" id="ARBA00023239"/>
    </source>
</evidence>
<dbReference type="CDD" id="cd01583">
    <property type="entry name" value="IPMI"/>
    <property type="match status" value="1"/>
</dbReference>
<evidence type="ECO:0000256" key="1">
    <source>
        <dbReference type="ARBA" id="ARBA00022430"/>
    </source>
</evidence>
<dbReference type="GO" id="GO:0003861">
    <property type="term" value="F:3-isopropylmalate dehydratase activity"/>
    <property type="evidence" value="ECO:0007669"/>
    <property type="project" value="UniProtKB-UniRule"/>
</dbReference>
<comment type="similarity">
    <text evidence="8">Belongs to the aconitase/IPM isomerase family. LeuC type 2 subfamily.</text>
</comment>
<comment type="pathway">
    <text evidence="8">Amino-acid biosynthesis; L-leucine biosynthesis; L-leucine from 3-methyl-2-oxobutanoate: step 2/4.</text>
</comment>
<keyword evidence="1 8" id="KW-0432">Leucine biosynthesis</keyword>
<dbReference type="EC" id="4.2.1.33" evidence="8"/>
<dbReference type="EMBL" id="FWDO01000004">
    <property type="protein sequence ID" value="SLM17771.1"/>
    <property type="molecule type" value="Genomic_DNA"/>
</dbReference>
<dbReference type="HAMAP" id="MF_01027">
    <property type="entry name" value="LeuC_type2"/>
    <property type="match status" value="1"/>
</dbReference>
<evidence type="ECO:0000256" key="2">
    <source>
        <dbReference type="ARBA" id="ARBA00022485"/>
    </source>
</evidence>
<keyword evidence="2 8" id="KW-0004">4Fe-4S</keyword>
<dbReference type="Pfam" id="PF00330">
    <property type="entry name" value="Aconitase"/>
    <property type="match status" value="1"/>
</dbReference>
<keyword evidence="7 8" id="KW-0100">Branched-chain amino acid biosynthesis</keyword>
<dbReference type="Gene3D" id="3.30.499.10">
    <property type="entry name" value="Aconitase, domain 3"/>
    <property type="match status" value="2"/>
</dbReference>
<feature type="domain" description="Aconitase/3-isopropylmalate dehydratase large subunit alpha/beta/alpha" evidence="9">
    <location>
        <begin position="6"/>
        <end position="284"/>
    </location>
</feature>
<feature type="binding site" evidence="8">
    <location>
        <position position="358"/>
    </location>
    <ligand>
        <name>[4Fe-4S] cluster</name>
        <dbReference type="ChEBI" id="CHEBI:49883"/>
    </ligand>
</feature>
<evidence type="ECO:0000259" key="9">
    <source>
        <dbReference type="Pfam" id="PF00330"/>
    </source>
</evidence>
<keyword evidence="3 8" id="KW-0479">Metal-binding</keyword>
<accession>A0A3P3XNA4</accession>
<evidence type="ECO:0000256" key="7">
    <source>
        <dbReference type="ARBA" id="ARBA00023304"/>
    </source>
</evidence>
<organism evidence="10">
    <name type="scientific">uncultured spirochete</name>
    <dbReference type="NCBI Taxonomy" id="156406"/>
    <lineage>
        <taxon>Bacteria</taxon>
        <taxon>Pseudomonadati</taxon>
        <taxon>Spirochaetota</taxon>
        <taxon>Spirochaetia</taxon>
        <taxon>Spirochaetales</taxon>
        <taxon>environmental samples</taxon>
    </lineage>
</organism>
<dbReference type="UniPathway" id="UPA00048">
    <property type="reaction ID" value="UER00071"/>
</dbReference>
<dbReference type="NCBIfam" id="TIGR01343">
    <property type="entry name" value="hacA_fam"/>
    <property type="match status" value="1"/>
</dbReference>
<comment type="catalytic activity">
    <reaction evidence="8">
        <text>(2R,3S)-3-isopropylmalate = (2S)-2-isopropylmalate</text>
        <dbReference type="Rhea" id="RHEA:32287"/>
        <dbReference type="ChEBI" id="CHEBI:1178"/>
        <dbReference type="ChEBI" id="CHEBI:35121"/>
        <dbReference type="EC" id="4.2.1.33"/>
    </reaction>
</comment>
<feature type="binding site" evidence="8">
    <location>
        <position position="361"/>
    </location>
    <ligand>
        <name>[4Fe-4S] cluster</name>
        <dbReference type="ChEBI" id="CHEBI:49883"/>
    </ligand>
</feature>
<keyword evidence="5 8" id="KW-0411">Iron-sulfur</keyword>
<dbReference type="SUPFAM" id="SSF53732">
    <property type="entry name" value="Aconitase iron-sulfur domain"/>
    <property type="match status" value="1"/>
</dbReference>
<dbReference type="GO" id="GO:0046872">
    <property type="term" value="F:metal ion binding"/>
    <property type="evidence" value="ECO:0007669"/>
    <property type="project" value="UniProtKB-KW"/>
</dbReference>